<sequence length="152" mass="16188">MLDLEGARSLRCVARADPRGSALLVVHAGADRSLRLDLRGQRGRPAFELRVGSETVRLAGREPVDADNWIVFVVNCEDGAIELLVDGEVVDGADANLEPAALFGGAFEDEVEVLLGGNRGAPARPEAAVDELRIERVATRSSSRSGRSGSPW</sequence>
<protein>
    <submittedName>
        <fullName evidence="1">Uncharacterized protein</fullName>
    </submittedName>
</protein>
<gene>
    <name evidence="1" type="ORF">Pla163_34750</name>
</gene>
<dbReference type="EMBL" id="CP036290">
    <property type="protein sequence ID" value="QDU86324.1"/>
    <property type="molecule type" value="Genomic_DNA"/>
</dbReference>
<organism evidence="1 2">
    <name type="scientific">Rohdeia mirabilis</name>
    <dbReference type="NCBI Taxonomy" id="2528008"/>
    <lineage>
        <taxon>Bacteria</taxon>
        <taxon>Pseudomonadati</taxon>
        <taxon>Planctomycetota</taxon>
        <taxon>Planctomycetia</taxon>
        <taxon>Planctomycetia incertae sedis</taxon>
        <taxon>Rohdeia</taxon>
    </lineage>
</organism>
<proteinExistence type="predicted"/>
<dbReference type="Proteomes" id="UP000319342">
    <property type="component" value="Chromosome"/>
</dbReference>
<keyword evidence="2" id="KW-1185">Reference proteome</keyword>
<name>A0A518D4D6_9BACT</name>
<dbReference type="AlphaFoldDB" id="A0A518D4D6"/>
<evidence type="ECO:0000313" key="1">
    <source>
        <dbReference type="EMBL" id="QDU86324.1"/>
    </source>
</evidence>
<reference evidence="1 2" key="1">
    <citation type="submission" date="2019-02" db="EMBL/GenBank/DDBJ databases">
        <title>Deep-cultivation of Planctomycetes and their phenomic and genomic characterization uncovers novel biology.</title>
        <authorList>
            <person name="Wiegand S."/>
            <person name="Jogler M."/>
            <person name="Boedeker C."/>
            <person name="Pinto D."/>
            <person name="Vollmers J."/>
            <person name="Rivas-Marin E."/>
            <person name="Kohn T."/>
            <person name="Peeters S.H."/>
            <person name="Heuer A."/>
            <person name="Rast P."/>
            <person name="Oberbeckmann S."/>
            <person name="Bunk B."/>
            <person name="Jeske O."/>
            <person name="Meyerdierks A."/>
            <person name="Storesund J.E."/>
            <person name="Kallscheuer N."/>
            <person name="Luecker S."/>
            <person name="Lage O.M."/>
            <person name="Pohl T."/>
            <person name="Merkel B.J."/>
            <person name="Hornburger P."/>
            <person name="Mueller R.-W."/>
            <person name="Bruemmer F."/>
            <person name="Labrenz M."/>
            <person name="Spormann A.M."/>
            <person name="Op den Camp H."/>
            <person name="Overmann J."/>
            <person name="Amann R."/>
            <person name="Jetten M.S.M."/>
            <person name="Mascher T."/>
            <person name="Medema M.H."/>
            <person name="Devos D.P."/>
            <person name="Kaster A.-K."/>
            <person name="Ovreas L."/>
            <person name="Rohde M."/>
            <person name="Galperin M.Y."/>
            <person name="Jogler C."/>
        </authorList>
    </citation>
    <scope>NUCLEOTIDE SEQUENCE [LARGE SCALE GENOMIC DNA]</scope>
    <source>
        <strain evidence="1 2">Pla163</strain>
    </source>
</reference>
<accession>A0A518D4D6</accession>
<dbReference type="RefSeq" id="WP_145191342.1">
    <property type="nucleotide sequence ID" value="NZ_CP036290.1"/>
</dbReference>
<evidence type="ECO:0000313" key="2">
    <source>
        <dbReference type="Proteomes" id="UP000319342"/>
    </source>
</evidence>